<dbReference type="PANTHER" id="PTHR23025:SF3">
    <property type="entry name" value="HORMONE-SENSITIVE LIPASE"/>
    <property type="match status" value="1"/>
</dbReference>
<accession>A0A4Q2RD27</accession>
<keyword evidence="4" id="KW-1185">Reference proteome</keyword>
<dbReference type="AlphaFoldDB" id="A0A4Q2RD27"/>
<proteinExistence type="predicted"/>
<dbReference type="SUPFAM" id="SSF53474">
    <property type="entry name" value="alpha/beta-Hydrolases"/>
    <property type="match status" value="1"/>
</dbReference>
<feature type="signal peptide" evidence="1">
    <location>
        <begin position="1"/>
        <end position="23"/>
    </location>
</feature>
<keyword evidence="1" id="KW-0732">Signal</keyword>
<dbReference type="PANTHER" id="PTHR23025">
    <property type="entry name" value="TRIACYLGLYCEROL LIPASE"/>
    <property type="match status" value="1"/>
</dbReference>
<evidence type="ECO:0000313" key="4">
    <source>
        <dbReference type="Proteomes" id="UP000289411"/>
    </source>
</evidence>
<feature type="domain" description="Alpha/beta hydrolase fold-3" evidence="2">
    <location>
        <begin position="122"/>
        <end position="323"/>
    </location>
</feature>
<feature type="chain" id="PRO_5020531543" evidence="1">
    <location>
        <begin position="24"/>
        <end position="350"/>
    </location>
</feature>
<evidence type="ECO:0000313" key="3">
    <source>
        <dbReference type="EMBL" id="RYB03743.1"/>
    </source>
</evidence>
<dbReference type="InterPro" id="IPR013094">
    <property type="entry name" value="AB_hydrolase_3"/>
</dbReference>
<protein>
    <submittedName>
        <fullName evidence="3">Alpha/beta hydrolase</fullName>
    </submittedName>
</protein>
<dbReference type="OrthoDB" id="9806180at2"/>
<dbReference type="InterPro" id="IPR029058">
    <property type="entry name" value="AB_hydrolase_fold"/>
</dbReference>
<comment type="caution">
    <text evidence="3">The sequence shown here is derived from an EMBL/GenBank/DDBJ whole genome shotgun (WGS) entry which is preliminary data.</text>
</comment>
<dbReference type="GO" id="GO:0004771">
    <property type="term" value="F:sterol ester esterase activity"/>
    <property type="evidence" value="ECO:0007669"/>
    <property type="project" value="TreeGrafter"/>
</dbReference>
<name>A0A4Q2RD27_9HYPH</name>
<gene>
    <name evidence="3" type="ORF">D3272_16395</name>
</gene>
<dbReference type="GO" id="GO:0005829">
    <property type="term" value="C:cytosol"/>
    <property type="evidence" value="ECO:0007669"/>
    <property type="project" value="TreeGrafter"/>
</dbReference>
<reference evidence="3 4" key="1">
    <citation type="submission" date="2018-09" db="EMBL/GenBank/DDBJ databases">
        <authorList>
            <person name="Grouzdev D.S."/>
            <person name="Krutkina M.S."/>
        </authorList>
    </citation>
    <scope>NUCLEOTIDE SEQUENCE [LARGE SCALE GENOMIC DNA]</scope>
    <source>
        <strain evidence="3 4">RmlP001</strain>
    </source>
</reference>
<dbReference type="Pfam" id="PF07859">
    <property type="entry name" value="Abhydrolase_3"/>
    <property type="match status" value="1"/>
</dbReference>
<evidence type="ECO:0000256" key="1">
    <source>
        <dbReference type="SAM" id="SignalP"/>
    </source>
</evidence>
<dbReference type="GO" id="GO:0004806">
    <property type="term" value="F:triacylglycerol lipase activity"/>
    <property type="evidence" value="ECO:0007669"/>
    <property type="project" value="TreeGrafter"/>
</dbReference>
<dbReference type="GO" id="GO:0019433">
    <property type="term" value="P:triglyceride catabolic process"/>
    <property type="evidence" value="ECO:0007669"/>
    <property type="project" value="TreeGrafter"/>
</dbReference>
<dbReference type="Gene3D" id="3.40.50.1820">
    <property type="entry name" value="alpha/beta hydrolase"/>
    <property type="match status" value="1"/>
</dbReference>
<evidence type="ECO:0000259" key="2">
    <source>
        <dbReference type="Pfam" id="PF07859"/>
    </source>
</evidence>
<reference evidence="3 4" key="2">
    <citation type="submission" date="2019-02" db="EMBL/GenBank/DDBJ databases">
        <title>'Lichenibacterium ramalinii' gen. nov. sp. nov., 'Lichenibacterium minor' gen. nov. sp. nov.</title>
        <authorList>
            <person name="Pankratov T."/>
        </authorList>
    </citation>
    <scope>NUCLEOTIDE SEQUENCE [LARGE SCALE GENOMIC DNA]</scope>
    <source>
        <strain evidence="3 4">RmlP001</strain>
    </source>
</reference>
<organism evidence="3 4">
    <name type="scientific">Lichenibacterium ramalinae</name>
    <dbReference type="NCBI Taxonomy" id="2316527"/>
    <lineage>
        <taxon>Bacteria</taxon>
        <taxon>Pseudomonadati</taxon>
        <taxon>Pseudomonadota</taxon>
        <taxon>Alphaproteobacteria</taxon>
        <taxon>Hyphomicrobiales</taxon>
        <taxon>Lichenihabitantaceae</taxon>
        <taxon>Lichenibacterium</taxon>
    </lineage>
</organism>
<dbReference type="Proteomes" id="UP000289411">
    <property type="component" value="Unassembled WGS sequence"/>
</dbReference>
<sequence>MVPTRTMAVAVLAAAALTGVARAADAPPLSVPAKVLAVPTADISPQMQAFIAKPLNPDWNFHPKTGAEWRAMAEKIAAGVVPGLPAMRERLHVKSEPGTIAGVKVTVVTPDTIPPANADKVVIHVHGGCYVYFPGESGTTEALMMAGFGGYKVIAVDYRMPPDAYFPAALDDAMAVYRDTIKTTSPRNVAIEGTSAGGALVLEMVAKAKQDGLPMPGAIAPGTPMADVTKTGDSFYTNEFVDNVLVSPSGFCDDAAAFYAHGHDMRDPLLSPVYADMTGFPPAILTTGTRDQLLSNTVRVHRKLRRAGVEADLNVYEGESHAQYQFDDRVPETREAFTEIAAFFGRHLGR</sequence>
<dbReference type="EMBL" id="QYBC01000013">
    <property type="protein sequence ID" value="RYB03743.1"/>
    <property type="molecule type" value="Genomic_DNA"/>
</dbReference>
<keyword evidence="3" id="KW-0378">Hydrolase</keyword>